<dbReference type="KEGG" id="pgri:PgNI_10279"/>
<reference evidence="3" key="2">
    <citation type="submission" date="2019-10" db="EMBL/GenBank/DDBJ databases">
        <authorList>
            <consortium name="NCBI Genome Project"/>
        </authorList>
    </citation>
    <scope>NUCLEOTIDE SEQUENCE</scope>
    <source>
        <strain evidence="3">NI907</strain>
    </source>
</reference>
<gene>
    <name evidence="3" type="ORF">PgNI_10279</name>
</gene>
<evidence type="ECO:0000256" key="1">
    <source>
        <dbReference type="SAM" id="MobiDB-lite"/>
    </source>
</evidence>
<organism evidence="2 3">
    <name type="scientific">Pyricularia grisea</name>
    <name type="common">Crabgrass-specific blast fungus</name>
    <name type="synonym">Magnaporthe grisea</name>
    <dbReference type="NCBI Taxonomy" id="148305"/>
    <lineage>
        <taxon>Eukaryota</taxon>
        <taxon>Fungi</taxon>
        <taxon>Dikarya</taxon>
        <taxon>Ascomycota</taxon>
        <taxon>Pezizomycotina</taxon>
        <taxon>Sordariomycetes</taxon>
        <taxon>Sordariomycetidae</taxon>
        <taxon>Magnaporthales</taxon>
        <taxon>Pyriculariaceae</taxon>
        <taxon>Pyricularia</taxon>
    </lineage>
</organism>
<keyword evidence="2" id="KW-1185">Reference proteome</keyword>
<reference evidence="3" key="3">
    <citation type="submission" date="2025-08" db="UniProtKB">
        <authorList>
            <consortium name="RefSeq"/>
        </authorList>
    </citation>
    <scope>IDENTIFICATION</scope>
    <source>
        <strain evidence="3">NI907</strain>
    </source>
</reference>
<dbReference type="RefSeq" id="XP_030980192.1">
    <property type="nucleotide sequence ID" value="XM_031130252.1"/>
</dbReference>
<name>A0A6P8AZ95_PYRGI</name>
<proteinExistence type="predicted"/>
<dbReference type="GeneID" id="41965160"/>
<protein>
    <submittedName>
        <fullName evidence="3">Uncharacterized protein</fullName>
    </submittedName>
</protein>
<evidence type="ECO:0000313" key="2">
    <source>
        <dbReference type="Proteomes" id="UP000515153"/>
    </source>
</evidence>
<dbReference type="AlphaFoldDB" id="A0A6P8AZ95"/>
<accession>A0A6P8AZ95</accession>
<sequence>MYKACSIGLTGRVPENGRLVLSISSSHHHLVGGTNKHTPWLHIIGITSWTLRKKKKKTGLGMFGKGVTDGAQPTEGEQGQKTLKRKLQSSYIIQAVGRRHTW</sequence>
<dbReference type="Proteomes" id="UP000515153">
    <property type="component" value="Chromosome VII"/>
</dbReference>
<reference evidence="2 3" key="1">
    <citation type="journal article" date="2019" name="Mol. Biol. Evol.">
        <title>Blast fungal genomes show frequent chromosomal changes, gene gains and losses, and effector gene turnover.</title>
        <authorList>
            <person name="Gomez Luciano L.B."/>
            <person name="Jason Tsai I."/>
            <person name="Chuma I."/>
            <person name="Tosa Y."/>
            <person name="Chen Y.H."/>
            <person name="Li J.Y."/>
            <person name="Li M.Y."/>
            <person name="Jade Lu M.Y."/>
            <person name="Nakayashiki H."/>
            <person name="Li W.H."/>
        </authorList>
    </citation>
    <scope>NUCLEOTIDE SEQUENCE [LARGE SCALE GENOMIC DNA]</scope>
    <source>
        <strain evidence="2 3">NI907</strain>
    </source>
</reference>
<evidence type="ECO:0000313" key="3">
    <source>
        <dbReference type="RefSeq" id="XP_030980192.1"/>
    </source>
</evidence>
<feature type="region of interest" description="Disordered" evidence="1">
    <location>
        <begin position="62"/>
        <end position="83"/>
    </location>
</feature>